<name>R1FL48_EMIHU</name>
<evidence type="ECO:0000256" key="3">
    <source>
        <dbReference type="ARBA" id="ARBA00023136"/>
    </source>
</evidence>
<feature type="non-terminal residue" evidence="6">
    <location>
        <position position="1"/>
    </location>
</feature>
<dbReference type="GeneID" id="17279314"/>
<dbReference type="GO" id="GO:0016020">
    <property type="term" value="C:membrane"/>
    <property type="evidence" value="ECO:0007669"/>
    <property type="project" value="UniProtKB-SubCell"/>
</dbReference>
<dbReference type="RefSeq" id="XP_005786473.1">
    <property type="nucleotide sequence ID" value="XM_005786416.1"/>
</dbReference>
<evidence type="ECO:0000256" key="2">
    <source>
        <dbReference type="ARBA" id="ARBA00022692"/>
    </source>
</evidence>
<dbReference type="PANTHER" id="PTHR47567:SF1">
    <property type="entry name" value="NAD-DEPENDENT EPIMERASE_DEHYDRATASE DOMAIN-CONTAINING PROTEIN"/>
    <property type="match status" value="1"/>
</dbReference>
<proteinExistence type="predicted"/>
<dbReference type="KEGG" id="ehx:EMIHUDRAFT_71492"/>
<gene>
    <name evidence="6" type="ORF">EMIHUDRAFT_71492</name>
</gene>
<dbReference type="OMA" id="QAFIGFC"/>
<accession>R1FL48</accession>
<dbReference type="AlphaFoldDB" id="R1FL48"/>
<dbReference type="Gene3D" id="1.50.40.10">
    <property type="entry name" value="Mitochondrial carrier domain"/>
    <property type="match status" value="2"/>
</dbReference>
<organism evidence="6">
    <name type="scientific">Emiliania huxleyi</name>
    <name type="common">Coccolithophore</name>
    <name type="synonym">Pontosphaera huxleyi</name>
    <dbReference type="NCBI Taxonomy" id="2903"/>
    <lineage>
        <taxon>Eukaryota</taxon>
        <taxon>Haptista</taxon>
        <taxon>Haptophyta</taxon>
        <taxon>Prymnesiophyceae</taxon>
        <taxon>Isochrysidales</taxon>
        <taxon>Noelaerhabdaceae</taxon>
        <taxon>Emiliania</taxon>
    </lineage>
</organism>
<dbReference type="SUPFAM" id="SSF103506">
    <property type="entry name" value="Mitochondrial carrier"/>
    <property type="match status" value="1"/>
</dbReference>
<evidence type="ECO:0000256" key="5">
    <source>
        <dbReference type="SAM" id="Phobius"/>
    </source>
</evidence>
<evidence type="ECO:0000313" key="6">
    <source>
        <dbReference type="EMBL" id="EOD34044.1"/>
    </source>
</evidence>
<evidence type="ECO:0008006" key="7">
    <source>
        <dbReference type="Google" id="ProtNLM"/>
    </source>
</evidence>
<keyword evidence="5" id="KW-1133">Transmembrane helix</keyword>
<evidence type="ECO:0000256" key="4">
    <source>
        <dbReference type="SAM" id="MobiDB-lite"/>
    </source>
</evidence>
<feature type="compositionally biased region" description="Basic and acidic residues" evidence="4">
    <location>
        <begin position="274"/>
        <end position="288"/>
    </location>
</feature>
<evidence type="ECO:0000256" key="1">
    <source>
        <dbReference type="ARBA" id="ARBA00004141"/>
    </source>
</evidence>
<keyword evidence="2 5" id="KW-0812">Transmembrane</keyword>
<dbReference type="EMBL" id="KB864358">
    <property type="protein sequence ID" value="EOD34044.1"/>
    <property type="molecule type" value="Genomic_DNA"/>
</dbReference>
<dbReference type="HOGENOM" id="CLU_043560_1_0_1"/>
<dbReference type="InterPro" id="IPR018108">
    <property type="entry name" value="MCP_transmembrane"/>
</dbReference>
<feature type="region of interest" description="Disordered" evidence="4">
    <location>
        <begin position="269"/>
        <end position="314"/>
    </location>
</feature>
<dbReference type="InterPro" id="IPR023395">
    <property type="entry name" value="MCP_dom_sf"/>
</dbReference>
<dbReference type="PANTHER" id="PTHR47567">
    <property type="entry name" value="MITOCHONDRIAL SUBSTRATE/SOLUTE CARRIER"/>
    <property type="match status" value="1"/>
</dbReference>
<comment type="subcellular location">
    <subcellularLocation>
        <location evidence="1">Membrane</location>
        <topology evidence="1">Multi-pass membrane protein</topology>
    </subcellularLocation>
</comment>
<feature type="transmembrane region" description="Helical" evidence="5">
    <location>
        <begin position="12"/>
        <end position="32"/>
    </location>
</feature>
<reference evidence="6" key="1">
    <citation type="submission" date="2012-07" db="EMBL/GenBank/DDBJ databases">
        <title>Genome variability drives Emilianias global distribution.</title>
        <authorList>
            <consortium name="DOE Joint Genome Institute"/>
            <person name="Read B."/>
            <person name="Kegel J."/>
            <person name="Klute M."/>
            <person name="Kuo A."/>
            <person name="Lefebvre S.C."/>
            <person name="Maumus F."/>
            <person name="Mayer C."/>
            <person name="Miller J."/>
            <person name="Allen A."/>
            <person name="Bidle K."/>
            <person name="Borodovsky M."/>
            <person name="Bowler C."/>
            <person name="Brownlee C."/>
            <person name="Claverie J.-M."/>
            <person name="Cock M."/>
            <person name="De Vargas C."/>
            <person name="Elias M."/>
            <person name="Frickenhaus S."/>
            <person name="Gladyshev V.N."/>
            <person name="Gonzalez K."/>
            <person name="Guda C."/>
            <person name="Hadaegh A."/>
            <person name="Herman E."/>
            <person name="Iglesias-Rodriguez D."/>
            <person name="Jones B."/>
            <person name="Lawson T."/>
            <person name="Leese F."/>
            <person name="Lin Y.-C."/>
            <person name="Lindquist E."/>
            <person name="Lobanov A."/>
            <person name="Lucas S."/>
            <person name="Malik S.-H.B."/>
            <person name="Marsh M.E."/>
            <person name="Mock T."/>
            <person name="Monier A."/>
            <person name="Moreau H."/>
            <person name="Mueller-Roeber B."/>
            <person name="Napier J."/>
            <person name="Ogata H."/>
            <person name="Parker M."/>
            <person name="Probert I."/>
            <person name="Quesneville H."/>
            <person name="Raines C."/>
            <person name="Rensing S."/>
            <person name="Riano-Pachon D.M."/>
            <person name="Richier S."/>
            <person name="Rokitta S."/>
            <person name="Salamov A."/>
            <person name="Sarno A.F."/>
            <person name="Schmutz J."/>
            <person name="Schroeder D."/>
            <person name="Shiraiwa Y."/>
            <person name="Soanes D.M."/>
            <person name="Valentin K."/>
            <person name="Van Der Giezen M."/>
            <person name="Van Der Peer Y."/>
            <person name="Vardi A."/>
            <person name="Verret F."/>
            <person name="Von Dassow P."/>
            <person name="Wheeler G."/>
            <person name="Williams B."/>
            <person name="Wilson W."/>
            <person name="Wolfe G."/>
            <person name="Wurch L.L."/>
            <person name="Young J."/>
            <person name="Dacks J.B."/>
            <person name="Delwiche C.F."/>
            <person name="Dyhrman S."/>
            <person name="Glockner G."/>
            <person name="John U."/>
            <person name="Richards T."/>
            <person name="Worden A.Z."/>
            <person name="Zhang X."/>
            <person name="Grigoriev I.V."/>
        </authorList>
    </citation>
    <scope>NUCLEOTIDE SEQUENCE</scope>
    <source>
        <strain evidence="6">CCMP1516</strain>
    </source>
</reference>
<protein>
    <recommendedName>
        <fullName evidence="7">Mitochondrial carrier protein</fullName>
    </recommendedName>
</protein>
<sequence length="346" mass="37269">VETLRKAGKRALGGGVAGAAAMFCQVGALMWMRTTVNFQYAKGMGTLEALRHLYKEGGIPRFYRGVGPALIQGPLSRFGDTASNAGMIALLDSRAEARNTPHTLPLSSLHPFRIFLMPIDACKTILQVEGADGLSKLRAKIQKGGVGVLWHGSIGAMTATFVGHYPWFYTYNFLNAQIPQVDRHARNALLGFCSSAVSDTCSNSIRVIKTTTQTSQVPIGYGQALQQDGISGLLFRGLVTKIISNGCQGLMFSVLWRLGQDAIEARGVRRGRGHERTREDTGGPETRRATSGSRRRPSSPPSERSRSLSPPHSLLRSLPPSLSLSLSLPLSLSLSLSISDSLLSHA</sequence>
<keyword evidence="3 5" id="KW-0472">Membrane</keyword>
<dbReference type="Pfam" id="PF00153">
    <property type="entry name" value="Mito_carr"/>
    <property type="match status" value="1"/>
</dbReference>